<sequence length="259" mass="27348">MVHLRVSAGTSLSTLTPIPVNTDTWTDISSPAFEGRLAVQIKGYVGPNGNRATSTYFDRADRRGKTWSVAFQGRFLQEIGADELMFGNTFDRPIILPWGSSAVLSFMTLVDPTLSHDLGGKRPWALSPAIASFPFLAHARGETLPEVRHPSEVLGEGGWEMYEDGPGAAGEAEGGGANGAGNANLTVPSLSVPNGKGGNGGSGTSTPRQSGASGTSTPRPGLHAPAERRNWFAKVENRRAVTFGPEVRPSLSHHTLNSC</sequence>
<accession>A0A167L7N9</accession>
<dbReference type="Proteomes" id="UP000076738">
    <property type="component" value="Unassembled WGS sequence"/>
</dbReference>
<dbReference type="InterPro" id="IPR013897">
    <property type="entry name" value="Duc1"/>
</dbReference>
<keyword evidence="4" id="KW-1185">Reference proteome</keyword>
<dbReference type="OrthoDB" id="2119945at2759"/>
<feature type="domain" description="Domain of unknown function at the cortex 1" evidence="2">
    <location>
        <begin position="3"/>
        <end position="253"/>
    </location>
</feature>
<feature type="region of interest" description="Disordered" evidence="1">
    <location>
        <begin position="147"/>
        <end position="230"/>
    </location>
</feature>
<reference evidence="3 4" key="1">
    <citation type="journal article" date="2016" name="Mol. Biol. Evol.">
        <title>Comparative Genomics of Early-Diverging Mushroom-Forming Fungi Provides Insights into the Origins of Lignocellulose Decay Capabilities.</title>
        <authorList>
            <person name="Nagy L.G."/>
            <person name="Riley R."/>
            <person name="Tritt A."/>
            <person name="Adam C."/>
            <person name="Daum C."/>
            <person name="Floudas D."/>
            <person name="Sun H."/>
            <person name="Yadav J.S."/>
            <person name="Pangilinan J."/>
            <person name="Larsson K.H."/>
            <person name="Matsuura K."/>
            <person name="Barry K."/>
            <person name="Labutti K."/>
            <person name="Kuo R."/>
            <person name="Ohm R.A."/>
            <person name="Bhattacharya S.S."/>
            <person name="Shirouzu T."/>
            <person name="Yoshinaga Y."/>
            <person name="Martin F.M."/>
            <person name="Grigoriev I.V."/>
            <person name="Hibbett D.S."/>
        </authorList>
    </citation>
    <scope>NUCLEOTIDE SEQUENCE [LARGE SCALE GENOMIC DNA]</scope>
    <source>
        <strain evidence="3 4">TUFC12733</strain>
    </source>
</reference>
<dbReference type="PANTHER" id="PTHR34826">
    <property type="entry name" value="UPF0590 PROTEIN C409.17C"/>
    <property type="match status" value="1"/>
</dbReference>
<dbReference type="Pfam" id="PF08588">
    <property type="entry name" value="Duc1"/>
    <property type="match status" value="1"/>
</dbReference>
<dbReference type="AlphaFoldDB" id="A0A167L7N9"/>
<name>A0A167L7N9_CALVF</name>
<evidence type="ECO:0000313" key="3">
    <source>
        <dbReference type="EMBL" id="KZO95417.1"/>
    </source>
</evidence>
<feature type="compositionally biased region" description="Polar residues" evidence="1">
    <location>
        <begin position="208"/>
        <end position="218"/>
    </location>
</feature>
<gene>
    <name evidence="3" type="ORF">CALVIDRAFT_538190</name>
</gene>
<evidence type="ECO:0000259" key="2">
    <source>
        <dbReference type="Pfam" id="PF08588"/>
    </source>
</evidence>
<dbReference type="PANTHER" id="PTHR34826:SF2">
    <property type="entry name" value="UPF0590 PROTEIN C409.17C"/>
    <property type="match status" value="1"/>
</dbReference>
<evidence type="ECO:0000313" key="4">
    <source>
        <dbReference type="Proteomes" id="UP000076738"/>
    </source>
</evidence>
<dbReference type="EMBL" id="KV417289">
    <property type="protein sequence ID" value="KZO95417.1"/>
    <property type="molecule type" value="Genomic_DNA"/>
</dbReference>
<proteinExistence type="predicted"/>
<protein>
    <submittedName>
        <fullName evidence="3">DUF1769-domain-containing protein</fullName>
    </submittedName>
</protein>
<organism evidence="3 4">
    <name type="scientific">Calocera viscosa (strain TUFC12733)</name>
    <dbReference type="NCBI Taxonomy" id="1330018"/>
    <lineage>
        <taxon>Eukaryota</taxon>
        <taxon>Fungi</taxon>
        <taxon>Dikarya</taxon>
        <taxon>Basidiomycota</taxon>
        <taxon>Agaricomycotina</taxon>
        <taxon>Dacrymycetes</taxon>
        <taxon>Dacrymycetales</taxon>
        <taxon>Dacrymycetaceae</taxon>
        <taxon>Calocera</taxon>
    </lineage>
</organism>
<dbReference type="STRING" id="1330018.A0A167L7N9"/>
<evidence type="ECO:0000256" key="1">
    <source>
        <dbReference type="SAM" id="MobiDB-lite"/>
    </source>
</evidence>